<keyword evidence="9" id="KW-1185">Reference proteome</keyword>
<accession>A0ABD0XWX9</accession>
<dbReference type="PANTHER" id="PTHR24403:SF67">
    <property type="entry name" value="FI01116P-RELATED"/>
    <property type="match status" value="1"/>
</dbReference>
<reference evidence="8 9" key="1">
    <citation type="submission" date="2024-07" db="EMBL/GenBank/DDBJ databases">
        <title>Chromosome-level genome assembly of the water stick insect Ranatra chinensis (Heteroptera: Nepidae).</title>
        <authorList>
            <person name="Liu X."/>
        </authorList>
    </citation>
    <scope>NUCLEOTIDE SEQUENCE [LARGE SCALE GENOMIC DNA]</scope>
    <source>
        <strain evidence="8">Cailab_2021Rc</strain>
        <tissue evidence="8">Muscle</tissue>
    </source>
</reference>
<feature type="domain" description="C2H2-type" evidence="7">
    <location>
        <begin position="427"/>
        <end position="454"/>
    </location>
</feature>
<gene>
    <name evidence="8" type="ORF">AAG570_007141</name>
</gene>
<dbReference type="Proteomes" id="UP001558652">
    <property type="component" value="Unassembled WGS sequence"/>
</dbReference>
<keyword evidence="1" id="KW-0479">Metal-binding</keyword>
<dbReference type="SMART" id="SM00355">
    <property type="entry name" value="ZnF_C2H2"/>
    <property type="match status" value="10"/>
</dbReference>
<evidence type="ECO:0000256" key="4">
    <source>
        <dbReference type="ARBA" id="ARBA00022833"/>
    </source>
</evidence>
<dbReference type="EMBL" id="JBFDAA010000020">
    <property type="protein sequence ID" value="KAL1115110.1"/>
    <property type="molecule type" value="Genomic_DNA"/>
</dbReference>
<dbReference type="Gene3D" id="3.30.160.60">
    <property type="entry name" value="Classic Zinc Finger"/>
    <property type="match status" value="4"/>
</dbReference>
<evidence type="ECO:0000313" key="9">
    <source>
        <dbReference type="Proteomes" id="UP001558652"/>
    </source>
</evidence>
<evidence type="ECO:0000256" key="1">
    <source>
        <dbReference type="ARBA" id="ARBA00022723"/>
    </source>
</evidence>
<evidence type="ECO:0000256" key="5">
    <source>
        <dbReference type="PROSITE-ProRule" id="PRU00042"/>
    </source>
</evidence>
<protein>
    <recommendedName>
        <fullName evidence="7">C2H2-type domain-containing protein</fullName>
    </recommendedName>
</protein>
<evidence type="ECO:0000313" key="8">
    <source>
        <dbReference type="EMBL" id="KAL1115110.1"/>
    </source>
</evidence>
<dbReference type="PANTHER" id="PTHR24403">
    <property type="entry name" value="ZINC FINGER PROTEIN"/>
    <property type="match status" value="1"/>
</dbReference>
<dbReference type="GO" id="GO:0008270">
    <property type="term" value="F:zinc ion binding"/>
    <property type="evidence" value="ECO:0007669"/>
    <property type="project" value="UniProtKB-KW"/>
</dbReference>
<evidence type="ECO:0000259" key="7">
    <source>
        <dbReference type="PROSITE" id="PS50157"/>
    </source>
</evidence>
<dbReference type="InterPro" id="IPR036236">
    <property type="entry name" value="Znf_C2H2_sf"/>
</dbReference>
<dbReference type="InterPro" id="IPR013087">
    <property type="entry name" value="Znf_C2H2_type"/>
</dbReference>
<organism evidence="8 9">
    <name type="scientific">Ranatra chinensis</name>
    <dbReference type="NCBI Taxonomy" id="642074"/>
    <lineage>
        <taxon>Eukaryota</taxon>
        <taxon>Metazoa</taxon>
        <taxon>Ecdysozoa</taxon>
        <taxon>Arthropoda</taxon>
        <taxon>Hexapoda</taxon>
        <taxon>Insecta</taxon>
        <taxon>Pterygota</taxon>
        <taxon>Neoptera</taxon>
        <taxon>Paraneoptera</taxon>
        <taxon>Hemiptera</taxon>
        <taxon>Heteroptera</taxon>
        <taxon>Panheteroptera</taxon>
        <taxon>Nepomorpha</taxon>
        <taxon>Nepidae</taxon>
        <taxon>Ranatrinae</taxon>
        <taxon>Ranatra</taxon>
    </lineage>
</organism>
<comment type="caution">
    <text evidence="8">The sequence shown here is derived from an EMBL/GenBank/DDBJ whole genome shotgun (WGS) entry which is preliminary data.</text>
</comment>
<dbReference type="PROSITE" id="PS50157">
    <property type="entry name" value="ZINC_FINGER_C2H2_2"/>
    <property type="match status" value="1"/>
</dbReference>
<keyword evidence="2" id="KW-0677">Repeat</keyword>
<dbReference type="InterPro" id="IPR050688">
    <property type="entry name" value="Zinc_finger/UBP_domain"/>
</dbReference>
<evidence type="ECO:0000256" key="6">
    <source>
        <dbReference type="SAM" id="MobiDB-lite"/>
    </source>
</evidence>
<keyword evidence="4" id="KW-0862">Zinc</keyword>
<feature type="region of interest" description="Disordered" evidence="6">
    <location>
        <begin position="232"/>
        <end position="252"/>
    </location>
</feature>
<proteinExistence type="predicted"/>
<evidence type="ECO:0000256" key="3">
    <source>
        <dbReference type="ARBA" id="ARBA00022771"/>
    </source>
</evidence>
<name>A0ABD0XWX9_9HEMI</name>
<sequence length="544" mass="60655">MASKRRNMFYQNEKQETTEIEFVLNFVLRYNFNPAVVMPVEGTGFHFSFSLVYNHQRRIALTPPLKFFSVEEEVKSQKRMRVVGTERVEVKKIYKCDSCGFYSTSASGLKTHVSRLHVVCPDEAGESSRGKEGTSRRPQIYECDACPFKTTLNIGLKRHKVKVHSVVERTENIDFRCDLCNFVSTLAIGLNIHKMKVHRKTQVAEPSGAKLQCDVCGFQTQYSIGLKRHKLQAHGSINPPPPSPASDSSGEMVIDYDSDATHSDTGLKLEVTKSKKNSGSTQLMELLGSMALKYTNEVEVPVKTEPVDIVCFETEPTPEAVEEVAHKCPKCFYVGTSAETLAEHDAMAHCAEVLKCGVCGYETVSALGLRRHKVAARHGDHQCHLCHFRAYKANVLARHLGSAHPETGHVVVEEAPVRAQRRPRRQLHCDQCPFVTTRKSLLTRHAIVHTGQPYKTCHVCGFVATTDGRLSQHMVKHAAPNLIECGLCFYKTASLQALKKHTAKKHGVKSPNSESLPLPLPPVGLIEFADSSIRPNDDELRTTN</sequence>
<keyword evidence="3 5" id="KW-0863">Zinc-finger</keyword>
<dbReference type="AlphaFoldDB" id="A0ABD0XWX9"/>
<dbReference type="SUPFAM" id="SSF57667">
    <property type="entry name" value="beta-beta-alpha zinc fingers"/>
    <property type="match status" value="1"/>
</dbReference>
<evidence type="ECO:0000256" key="2">
    <source>
        <dbReference type="ARBA" id="ARBA00022737"/>
    </source>
</evidence>